<protein>
    <submittedName>
        <fullName evidence="1">Uncharacterized protein</fullName>
    </submittedName>
</protein>
<proteinExistence type="predicted"/>
<gene>
    <name evidence="1" type="ORF">ACFSUE_16125</name>
</gene>
<evidence type="ECO:0000313" key="1">
    <source>
        <dbReference type="EMBL" id="MFD2695134.1"/>
    </source>
</evidence>
<sequence>MAITLTPLSLFANNASGKTKIDPIKIEVPDSFALYSNAGNITDNLNENTITPFQMTPGPGGGGINWTYWGTLKYSKKFIAVTKSAISAAIMEFVPWAQARAVYDIAAIFYAAYAPNEYVTEKIYRKWFNGVPIKEKTIYYFYTNKARTHLAGKVSRIYNK</sequence>
<reference evidence="2" key="1">
    <citation type="journal article" date="2019" name="Int. J. Syst. Evol. Microbiol.">
        <title>The Global Catalogue of Microorganisms (GCM) 10K type strain sequencing project: providing services to taxonomists for standard genome sequencing and annotation.</title>
        <authorList>
            <consortium name="The Broad Institute Genomics Platform"/>
            <consortium name="The Broad Institute Genome Sequencing Center for Infectious Disease"/>
            <person name="Wu L."/>
            <person name="Ma J."/>
        </authorList>
    </citation>
    <scope>NUCLEOTIDE SEQUENCE [LARGE SCALE GENOMIC DNA]</scope>
    <source>
        <strain evidence="2">TISTR 2466</strain>
    </source>
</reference>
<dbReference type="RefSeq" id="WP_253060733.1">
    <property type="nucleotide sequence ID" value="NZ_JAMXWM010000007.1"/>
</dbReference>
<dbReference type="EMBL" id="JBHUMQ010000039">
    <property type="protein sequence ID" value="MFD2695134.1"/>
    <property type="molecule type" value="Genomic_DNA"/>
</dbReference>
<organism evidence="1 2">
    <name type="scientific">Sporolactobacillus shoreicorticis</name>
    <dbReference type="NCBI Taxonomy" id="1923877"/>
    <lineage>
        <taxon>Bacteria</taxon>
        <taxon>Bacillati</taxon>
        <taxon>Bacillota</taxon>
        <taxon>Bacilli</taxon>
        <taxon>Bacillales</taxon>
        <taxon>Sporolactobacillaceae</taxon>
        <taxon>Sporolactobacillus</taxon>
    </lineage>
</organism>
<name>A0ABW5S735_9BACL</name>
<dbReference type="Proteomes" id="UP001597399">
    <property type="component" value="Unassembled WGS sequence"/>
</dbReference>
<evidence type="ECO:0000313" key="2">
    <source>
        <dbReference type="Proteomes" id="UP001597399"/>
    </source>
</evidence>
<comment type="caution">
    <text evidence="1">The sequence shown here is derived from an EMBL/GenBank/DDBJ whole genome shotgun (WGS) entry which is preliminary data.</text>
</comment>
<accession>A0ABW5S735</accession>
<keyword evidence="2" id="KW-1185">Reference proteome</keyword>